<evidence type="ECO:0000313" key="1">
    <source>
        <dbReference type="Proteomes" id="UP000887580"/>
    </source>
</evidence>
<dbReference type="WBParaSite" id="PS1159_v2.g12744.t1">
    <property type="protein sequence ID" value="PS1159_v2.g12744.t1"/>
    <property type="gene ID" value="PS1159_v2.g12744"/>
</dbReference>
<name>A0AC35F3N7_9BILA</name>
<proteinExistence type="predicted"/>
<dbReference type="Proteomes" id="UP000887580">
    <property type="component" value="Unplaced"/>
</dbReference>
<reference evidence="2" key="1">
    <citation type="submission" date="2022-11" db="UniProtKB">
        <authorList>
            <consortium name="WormBaseParasite"/>
        </authorList>
    </citation>
    <scope>IDENTIFICATION</scope>
</reference>
<evidence type="ECO:0000313" key="2">
    <source>
        <dbReference type="WBParaSite" id="PS1159_v2.g12744.t1"/>
    </source>
</evidence>
<accession>A0AC35F3N7</accession>
<organism evidence="1 2">
    <name type="scientific">Panagrolaimus sp. PS1159</name>
    <dbReference type="NCBI Taxonomy" id="55785"/>
    <lineage>
        <taxon>Eukaryota</taxon>
        <taxon>Metazoa</taxon>
        <taxon>Ecdysozoa</taxon>
        <taxon>Nematoda</taxon>
        <taxon>Chromadorea</taxon>
        <taxon>Rhabditida</taxon>
        <taxon>Tylenchina</taxon>
        <taxon>Panagrolaimomorpha</taxon>
        <taxon>Panagrolaimoidea</taxon>
        <taxon>Panagrolaimidae</taxon>
        <taxon>Panagrolaimus</taxon>
    </lineage>
</organism>
<protein>
    <submittedName>
        <fullName evidence="2">Fungal lipase-like domain-containing protein</fullName>
    </submittedName>
</protein>
<sequence>MPYAAAAYSSNPNLCLSNVYKLLNPTLDPFYNITVYRQYTINCDSFNNTCSAYIAISSFTQEIIIAFRGPSNFDQLLKQGWNSNEMVPFVSDGKVGKYFYDGFSGIWQDSEMRNDFYALKNRFPNYIYIFVGHSIGGSLASLAAAVVAATGVLSEDKLSLFTFGQPRTGDKYFADGFNSLEIQTSRIVHKNDIFPHLPTLTNSTYFHHRQEIWYNNDMGIHDDSTTCSYETGEDPSCSDSIDASKLNIKDHKYYYGRDFVQYGISGCPDLVASKQSDFENSKIVEKKFRHFSKNF</sequence>